<dbReference type="InterPro" id="IPR015424">
    <property type="entry name" value="PyrdxlP-dep_Trfase"/>
</dbReference>
<dbReference type="Gene3D" id="3.90.1150.10">
    <property type="entry name" value="Aspartate Aminotransferase, domain 1"/>
    <property type="match status" value="1"/>
</dbReference>
<name>A0A7J7KJW6_BUGNE</name>
<comment type="similarity">
    <text evidence="1 3">Belongs to the class-III pyridoxal-phosphate-dependent aminotransferase family.</text>
</comment>
<dbReference type="Gene3D" id="3.40.640.10">
    <property type="entry name" value="Type I PLP-dependent aspartate aminotransferase-like (Major domain)"/>
    <property type="match status" value="1"/>
</dbReference>
<dbReference type="CDD" id="cd00610">
    <property type="entry name" value="OAT_like"/>
    <property type="match status" value="1"/>
</dbReference>
<evidence type="ECO:0000256" key="1">
    <source>
        <dbReference type="ARBA" id="ARBA00008954"/>
    </source>
</evidence>
<dbReference type="OrthoDB" id="10261433at2759"/>
<dbReference type="PIRSF" id="PIRSF000521">
    <property type="entry name" value="Transaminase_4ab_Lys_Orn"/>
    <property type="match status" value="1"/>
</dbReference>
<accession>A0A7J7KJW6</accession>
<sequence>MSLILVALGVQGCRKTVKKLLHLYSVFTSTVVENGDTTHDVPSSDGNISESKKERLSTSEILDIRKTKYGPSCMLFFEQAPLRIERGSGQYMFDEEGTRYIDCINNVAHVGHSHPRVTEAAVKQMKQLYTNNRYLHDNLPRLVEKITQTMPTDLSVCYFTNSGSEANDLALQLTRMFRHRHDIITLDNAYHGTVTSLQQINPYKWKQVEKETSDMYRSQWVHVVPAPDSYRGKYRDDEYTMEELTDLYVQEVQHVVDDLRGQGRAPAALILESMQSCGGQIIYPLGYLKGIKRIMDECGGLIIADEVQVGFGRVGDHWWAFQQYGADFVPDIVTIGKPMGNGHPVAAVVTTKEISQSFKLPYFNTYGGNPVSCAIALAVLEVIETDGLMENAKIVGNYLMDQMRELASRHQCIGDVRGRGLFCGMDLVLDRTTREPATELAKYIVGKLRYDGVILSRDGPHENVLKFKPPMCFSKQDVDEVITKIDKLLYEF</sequence>
<dbReference type="PROSITE" id="PS00600">
    <property type="entry name" value="AA_TRANSFER_CLASS_3"/>
    <property type="match status" value="1"/>
</dbReference>
<protein>
    <submittedName>
        <fullName evidence="5">ETNPPL</fullName>
    </submittedName>
</protein>
<dbReference type="InterPro" id="IPR015422">
    <property type="entry name" value="PyrdxlP-dep_Trfase_small"/>
</dbReference>
<dbReference type="GO" id="GO:0030170">
    <property type="term" value="F:pyridoxal phosphate binding"/>
    <property type="evidence" value="ECO:0007669"/>
    <property type="project" value="InterPro"/>
</dbReference>
<evidence type="ECO:0000256" key="2">
    <source>
        <dbReference type="ARBA" id="ARBA00022898"/>
    </source>
</evidence>
<dbReference type="InterPro" id="IPR005814">
    <property type="entry name" value="Aminotrans_3"/>
</dbReference>
<evidence type="ECO:0000256" key="3">
    <source>
        <dbReference type="RuleBase" id="RU003560"/>
    </source>
</evidence>
<dbReference type="Proteomes" id="UP000593567">
    <property type="component" value="Unassembled WGS sequence"/>
</dbReference>
<dbReference type="EMBL" id="VXIV02000399">
    <property type="protein sequence ID" value="KAF6038553.1"/>
    <property type="molecule type" value="Genomic_DNA"/>
</dbReference>
<gene>
    <name evidence="5" type="ORF">EB796_003150</name>
</gene>
<dbReference type="AlphaFoldDB" id="A0A7J7KJW6"/>
<evidence type="ECO:0000313" key="6">
    <source>
        <dbReference type="Proteomes" id="UP000593567"/>
    </source>
</evidence>
<dbReference type="GO" id="GO:0005739">
    <property type="term" value="C:mitochondrion"/>
    <property type="evidence" value="ECO:0007669"/>
    <property type="project" value="TreeGrafter"/>
</dbReference>
<dbReference type="InterPro" id="IPR015421">
    <property type="entry name" value="PyrdxlP-dep_Trfase_major"/>
</dbReference>
<dbReference type="GO" id="GO:0008483">
    <property type="term" value="F:transaminase activity"/>
    <property type="evidence" value="ECO:0007669"/>
    <property type="project" value="InterPro"/>
</dbReference>
<comment type="caution">
    <text evidence="5">The sequence shown here is derived from an EMBL/GenBank/DDBJ whole genome shotgun (WGS) entry which is preliminary data.</text>
</comment>
<dbReference type="SUPFAM" id="SSF53383">
    <property type="entry name" value="PLP-dependent transferases"/>
    <property type="match status" value="1"/>
</dbReference>
<dbReference type="InterPro" id="IPR049704">
    <property type="entry name" value="Aminotrans_3_PPA_site"/>
</dbReference>
<evidence type="ECO:0000256" key="4">
    <source>
        <dbReference type="SAM" id="MobiDB-lite"/>
    </source>
</evidence>
<organism evidence="5 6">
    <name type="scientific">Bugula neritina</name>
    <name type="common">Brown bryozoan</name>
    <name type="synonym">Sertularia neritina</name>
    <dbReference type="NCBI Taxonomy" id="10212"/>
    <lineage>
        <taxon>Eukaryota</taxon>
        <taxon>Metazoa</taxon>
        <taxon>Spiralia</taxon>
        <taxon>Lophotrochozoa</taxon>
        <taxon>Bryozoa</taxon>
        <taxon>Gymnolaemata</taxon>
        <taxon>Cheilostomatida</taxon>
        <taxon>Flustrina</taxon>
        <taxon>Buguloidea</taxon>
        <taxon>Bugulidae</taxon>
        <taxon>Bugula</taxon>
    </lineage>
</organism>
<feature type="region of interest" description="Disordered" evidence="4">
    <location>
        <begin position="35"/>
        <end position="54"/>
    </location>
</feature>
<evidence type="ECO:0000313" key="5">
    <source>
        <dbReference type="EMBL" id="KAF6038553.1"/>
    </source>
</evidence>
<dbReference type="PANTHER" id="PTHR45688:SF13">
    <property type="entry name" value="ALANINE--GLYOXYLATE AMINOTRANSFERASE 2-LIKE"/>
    <property type="match status" value="1"/>
</dbReference>
<proteinExistence type="inferred from homology"/>
<keyword evidence="6" id="KW-1185">Reference proteome</keyword>
<reference evidence="5" key="1">
    <citation type="submission" date="2020-06" db="EMBL/GenBank/DDBJ databases">
        <title>Draft genome of Bugula neritina, a colonial animal packing powerful symbionts and potential medicines.</title>
        <authorList>
            <person name="Rayko M."/>
        </authorList>
    </citation>
    <scope>NUCLEOTIDE SEQUENCE [LARGE SCALE GENOMIC DNA]</scope>
    <source>
        <strain evidence="5">Kwan_BN1</strain>
    </source>
</reference>
<keyword evidence="2 3" id="KW-0663">Pyridoxal phosphate</keyword>
<dbReference type="Pfam" id="PF00202">
    <property type="entry name" value="Aminotran_3"/>
    <property type="match status" value="1"/>
</dbReference>
<feature type="compositionally biased region" description="Polar residues" evidence="4">
    <location>
        <begin position="40"/>
        <end position="49"/>
    </location>
</feature>
<dbReference type="PANTHER" id="PTHR45688">
    <property type="match status" value="1"/>
</dbReference>